<proteinExistence type="inferred from homology"/>
<dbReference type="GO" id="GO:0046854">
    <property type="term" value="P:phosphatidylinositol phosphate biosynthetic process"/>
    <property type="evidence" value="ECO:0007669"/>
    <property type="project" value="TreeGrafter"/>
</dbReference>
<evidence type="ECO:0000313" key="7">
    <source>
        <dbReference type="Proteomes" id="UP000774326"/>
    </source>
</evidence>
<dbReference type="PANTHER" id="PTHR12400:SF103">
    <property type="entry name" value="INOSITOL POLYPHOSPHATE MULTIKINASE"/>
    <property type="match status" value="1"/>
</dbReference>
<reference evidence="6" key="2">
    <citation type="submission" date="2021-01" db="EMBL/GenBank/DDBJ databases">
        <authorList>
            <person name="Schikora-Tamarit M.A."/>
        </authorList>
    </citation>
    <scope>NUCLEOTIDE SEQUENCE</scope>
    <source>
        <strain evidence="6">CBS2887</strain>
    </source>
</reference>
<dbReference type="EMBL" id="JAEUBG010005668">
    <property type="protein sequence ID" value="KAH3673361.1"/>
    <property type="molecule type" value="Genomic_DNA"/>
</dbReference>
<evidence type="ECO:0000256" key="1">
    <source>
        <dbReference type="ARBA" id="ARBA00007374"/>
    </source>
</evidence>
<dbReference type="AlphaFoldDB" id="A0A9P8PJV1"/>
<dbReference type="GO" id="GO:0000824">
    <property type="term" value="F:inositol-1,4,5,6-tetrakisphosphate 3-kinase activity"/>
    <property type="evidence" value="ECO:0007669"/>
    <property type="project" value="TreeGrafter"/>
</dbReference>
<feature type="compositionally biased region" description="Acidic residues" evidence="5">
    <location>
        <begin position="56"/>
        <end position="69"/>
    </location>
</feature>
<evidence type="ECO:0000313" key="6">
    <source>
        <dbReference type="EMBL" id="KAH3673361.1"/>
    </source>
</evidence>
<keyword evidence="2 4" id="KW-0808">Transferase</keyword>
<dbReference type="OrthoDB" id="338650at2759"/>
<dbReference type="EC" id="2.7.-.-" evidence="4"/>
<dbReference type="InterPro" id="IPR005522">
    <property type="entry name" value="IPK"/>
</dbReference>
<feature type="region of interest" description="Disordered" evidence="5">
    <location>
        <begin position="1"/>
        <end position="25"/>
    </location>
</feature>
<dbReference type="GO" id="GO:0005737">
    <property type="term" value="C:cytoplasm"/>
    <property type="evidence" value="ECO:0007669"/>
    <property type="project" value="TreeGrafter"/>
</dbReference>
<feature type="region of interest" description="Disordered" evidence="5">
    <location>
        <begin position="49"/>
        <end position="69"/>
    </location>
</feature>
<protein>
    <recommendedName>
        <fullName evidence="4">Kinase</fullName>
        <ecNumber evidence="4">2.7.-.-</ecNumber>
    </recommendedName>
</protein>
<evidence type="ECO:0000256" key="2">
    <source>
        <dbReference type="ARBA" id="ARBA00022679"/>
    </source>
</evidence>
<reference evidence="6" key="1">
    <citation type="journal article" date="2021" name="Open Biol.">
        <title>Shared evolutionary footprints suggest mitochondrial oxidative damage underlies multiple complex I losses in fungi.</title>
        <authorList>
            <person name="Schikora-Tamarit M.A."/>
            <person name="Marcet-Houben M."/>
            <person name="Nosek J."/>
            <person name="Gabaldon T."/>
        </authorList>
    </citation>
    <scope>NUCLEOTIDE SEQUENCE</scope>
    <source>
        <strain evidence="6">CBS2887</strain>
    </source>
</reference>
<accession>A0A9P8PJV1</accession>
<evidence type="ECO:0000256" key="3">
    <source>
        <dbReference type="ARBA" id="ARBA00022777"/>
    </source>
</evidence>
<dbReference type="GO" id="GO:0032958">
    <property type="term" value="P:inositol phosphate biosynthetic process"/>
    <property type="evidence" value="ECO:0007669"/>
    <property type="project" value="InterPro"/>
</dbReference>
<organism evidence="6 7">
    <name type="scientific">Wickerhamomyces pijperi</name>
    <name type="common">Yeast</name>
    <name type="synonym">Pichia pijperi</name>
    <dbReference type="NCBI Taxonomy" id="599730"/>
    <lineage>
        <taxon>Eukaryota</taxon>
        <taxon>Fungi</taxon>
        <taxon>Dikarya</taxon>
        <taxon>Ascomycota</taxon>
        <taxon>Saccharomycotina</taxon>
        <taxon>Saccharomycetes</taxon>
        <taxon>Phaffomycetales</taxon>
        <taxon>Wickerhamomycetaceae</taxon>
        <taxon>Wickerhamomyces</taxon>
    </lineage>
</organism>
<dbReference type="Pfam" id="PF03770">
    <property type="entry name" value="IPK"/>
    <property type="match status" value="1"/>
</dbReference>
<dbReference type="InterPro" id="IPR038286">
    <property type="entry name" value="IPK_sf"/>
</dbReference>
<dbReference type="PANTHER" id="PTHR12400">
    <property type="entry name" value="INOSITOL POLYPHOSPHATE KINASE"/>
    <property type="match status" value="1"/>
</dbReference>
<dbReference type="Gene3D" id="3.30.470.160">
    <property type="entry name" value="Inositol polyphosphate kinase"/>
    <property type="match status" value="1"/>
</dbReference>
<evidence type="ECO:0000256" key="5">
    <source>
        <dbReference type="SAM" id="MobiDB-lite"/>
    </source>
</evidence>
<comment type="caution">
    <text evidence="6">The sequence shown here is derived from an EMBL/GenBank/DDBJ whole genome shotgun (WGS) entry which is preliminary data.</text>
</comment>
<dbReference type="GO" id="GO:0008440">
    <property type="term" value="F:inositol-1,4,5-trisphosphate 3-kinase activity"/>
    <property type="evidence" value="ECO:0007669"/>
    <property type="project" value="TreeGrafter"/>
</dbReference>
<comment type="similarity">
    <text evidence="1 4">Belongs to the inositol phosphokinase (IPK) family.</text>
</comment>
<name>A0A9P8PJV1_WICPI</name>
<dbReference type="Proteomes" id="UP000774326">
    <property type="component" value="Unassembled WGS sequence"/>
</dbReference>
<gene>
    <name evidence="6" type="ORF">WICPIJ_009850</name>
</gene>
<evidence type="ECO:0000256" key="4">
    <source>
        <dbReference type="RuleBase" id="RU363090"/>
    </source>
</evidence>
<dbReference type="SUPFAM" id="SSF56104">
    <property type="entry name" value="SAICAR synthase-like"/>
    <property type="match status" value="1"/>
</dbReference>
<keyword evidence="7" id="KW-1185">Reference proteome</keyword>
<dbReference type="GO" id="GO:0005634">
    <property type="term" value="C:nucleus"/>
    <property type="evidence" value="ECO:0007669"/>
    <property type="project" value="TreeGrafter"/>
</dbReference>
<keyword evidence="3 4" id="KW-0418">Kinase</keyword>
<sequence length="366" mass="41068">MSSDYTPFKHQVAGHEGSLSDASGTLFIKPSTDQEIQFYTHINEQERVLPLKEGEEVAGDDDDDDDDDDQYGMRLIDWMPTFMGTLQNGLSPDLPKTKEVQEQLNSLTIKPPTQQQELKDNKDTTSYLVLENLLHGFRKPCIVDIKLGSKLTDHTVSDEKRQRLAKVSASTTSGSLSYRVCGMKIYNSLGQAPIPESLTGAAGAVAGKNSISVDSEGYTVFDKYYGRTLTKDTVKDHFQLFFRANQLSQEQQDTVIRNTFTRLQMLYNCLLDKEVRIVSGSLLIVFEADSGRWNEMDNEDMILRDGYVIEGEDEEDSDEDEDNKIAPLSLLSLIDFAHSRVTPGKGPDENIIVGVENLMNLLEEFI</sequence>